<feature type="region of interest" description="Disordered" evidence="1">
    <location>
        <begin position="1196"/>
        <end position="1216"/>
    </location>
</feature>
<evidence type="ECO:0000256" key="1">
    <source>
        <dbReference type="SAM" id="MobiDB-lite"/>
    </source>
</evidence>
<accession>A0A2J6SE09</accession>
<evidence type="ECO:0008006" key="4">
    <source>
        <dbReference type="Google" id="ProtNLM"/>
    </source>
</evidence>
<dbReference type="InterPro" id="IPR036890">
    <property type="entry name" value="HATPase_C_sf"/>
</dbReference>
<dbReference type="SUPFAM" id="SSF55874">
    <property type="entry name" value="ATPase domain of HSP90 chaperone/DNA topoisomerase II/histidine kinase"/>
    <property type="match status" value="1"/>
</dbReference>
<dbReference type="PANTHER" id="PTHR32387">
    <property type="entry name" value="WU:FJ29H11"/>
    <property type="match status" value="1"/>
</dbReference>
<proteinExistence type="predicted"/>
<feature type="region of interest" description="Disordered" evidence="1">
    <location>
        <begin position="1260"/>
        <end position="1301"/>
    </location>
</feature>
<dbReference type="Gene3D" id="3.30.565.10">
    <property type="entry name" value="Histidine kinase-like ATPase, C-terminal domain"/>
    <property type="match status" value="1"/>
</dbReference>
<reference evidence="2 3" key="1">
    <citation type="submission" date="2016-04" db="EMBL/GenBank/DDBJ databases">
        <title>A degradative enzymes factory behind the ericoid mycorrhizal symbiosis.</title>
        <authorList>
            <consortium name="DOE Joint Genome Institute"/>
            <person name="Martino E."/>
            <person name="Morin E."/>
            <person name="Grelet G."/>
            <person name="Kuo A."/>
            <person name="Kohler A."/>
            <person name="Daghino S."/>
            <person name="Barry K."/>
            <person name="Choi C."/>
            <person name="Cichocki N."/>
            <person name="Clum A."/>
            <person name="Copeland A."/>
            <person name="Hainaut M."/>
            <person name="Haridas S."/>
            <person name="Labutti K."/>
            <person name="Lindquist E."/>
            <person name="Lipzen A."/>
            <person name="Khouja H.-R."/>
            <person name="Murat C."/>
            <person name="Ohm R."/>
            <person name="Olson A."/>
            <person name="Spatafora J."/>
            <person name="Veneault-Fourrey C."/>
            <person name="Henrissat B."/>
            <person name="Grigoriev I."/>
            <person name="Martin F."/>
            <person name="Perotto S."/>
        </authorList>
    </citation>
    <scope>NUCLEOTIDE SEQUENCE [LARGE SCALE GENOMIC DNA]</scope>
    <source>
        <strain evidence="2 3">F</strain>
    </source>
</reference>
<sequence>MATPIPTEVQMKQEADDHLRDIRRRKGVDLSDGQQSDNVEDLNRALNILSDELYTKPTHFLLELIQNADDNNFKSDDPTISMILNNDYDLVVHYLRIDCNEVGFTKANVEALCRIGASTKKSRERSTGYIGEKGIGFKSIFKVAETVHISSKGYAFKFDRHGMLGMIVPVIEAFPPSHLKAGQTQTFLNIKSLADFNDIRTELEKLEPQILIFLRKIRKLIIHPPGAGGKILRIQRLDQDDEFDGGETAILKSNYLKDDSFKRQKYVIVRYNMTDLEKDHRRENITATEIVLAFRIDHKMRPVLRAQKTYAFLPIDNYGFNYLIQGDFLLVANRESVDSSKWNYSVRVGVYRAFVSQAVPRFNAIHSNAAGVRYTWPLFLKDRGGTDEFWSTLKRWIFSGLSKRNVLECRHNTKLTRPNSLFYIPLEFRFEGKPLVEDESTESNHLSFAYDADINQILPELQKMGVKVLSFSDFISELRSLVTRRGFSFLKEQPGRWHSQVAGLFLNSHVRASQLEGIPLIPLRDGRWVTSSERHIFLEEDTDRAAVPDGLDINLVDAEACRDPIRKTFFGWLGIKDCDQAEVCKLIMQRYNPFHPLSLRQSSQDLIYLFQVPWNVYKESLGNLQLLPAPPHDDGFRKAKRFYIEYPGRSSILSKYAMNLASNFALLDPYYLNAVRNLGKETEFIDWACFRLEFSTQPRLIDDSHNLTTEFIFLSRNAVMELILLLRDNWNIYRDQLKPILIAAISEVLVDCTDGLPRRLEETILPLEILKLGGPNLPFIAIPEPNDPRWRRFSLFGVLVEQSVVFYLRQLKTLASLPDSSTTSKLSVQNTYKGLQRYLEPSQGVVKDNFARHPLVFIEGLKRWVFLHDCVWSGPRLPSVHYLSTEYPQCKELFRNHLNVGNVNLGHVIRELECVNGSTSTDQLEKLLLHLNVFLGKAPTERSLSKLKGKKIIPVMKPDGTVCRMTYDLDRWYLADRQKLRECFNGKLPLITFDVSTVRKLNPLIKAMNLSKFLLSIADEQTLEANGDKIYDEKRSLELRRRGLYFQRLMNDKPLRERRGLASRVEKLQVWGVSAIKLSHKVDGITGAADTSSLLFDYTDQTNLDITYVLNLEPAILNFELSKVFIEICGISNEKLAKLVLPILTFPLGEIDNLLDSYGLDSLGDLRGHPADTVDSVSELSEDDDAEDSLIRETVPTALAPDTPPRPPHSSPSSFLRDRIPALDARISSVQAAAAHPTMTPTVIISPSQRTNIPKALMPSVHSNSNEISSSSTPSIGGIGLDPHETNLEGPSTLSASRHGPSSSYSAFEFRDMSSALSDVFATTTPSSNNGTSIFRQSQRLRFSHSSHSPNTEPEPNHTMQGIYNQYVGLQGEVFINEWLSRNLDHEWDATRHWTSRNRNQIYPNNPFVGKEGGFADFTYKDTSGKLTEILSTLGFIRDVETWSQCPPIYHLEVKSTLGPCIEPFYMSNNQVEKARTYAVSWDSDSIPTDVYVILRVYDLEKETSPGFTAYVDPWTMYMKRELNFMARDTFMVTINR</sequence>
<keyword evidence="3" id="KW-1185">Reference proteome</keyword>
<feature type="compositionally biased region" description="Polar residues" evidence="1">
    <location>
        <begin position="1289"/>
        <end position="1301"/>
    </location>
</feature>
<name>A0A2J6SE09_HYAVF</name>
<dbReference type="Proteomes" id="UP000235786">
    <property type="component" value="Unassembled WGS sequence"/>
</dbReference>
<dbReference type="InterPro" id="IPR052957">
    <property type="entry name" value="Auxin_embryo_med"/>
</dbReference>
<dbReference type="PANTHER" id="PTHR32387:SF0">
    <property type="entry name" value="PROTEIN NO VEIN"/>
    <property type="match status" value="1"/>
</dbReference>
<feature type="compositionally biased region" description="Low complexity" evidence="1">
    <location>
        <begin position="1260"/>
        <end position="1276"/>
    </location>
</feature>
<evidence type="ECO:0000313" key="2">
    <source>
        <dbReference type="EMBL" id="PMD48990.1"/>
    </source>
</evidence>
<protein>
    <recommendedName>
        <fullName evidence="4">Protein NO VEIN C-terminal domain-containing protein</fullName>
    </recommendedName>
</protein>
<evidence type="ECO:0000313" key="3">
    <source>
        <dbReference type="Proteomes" id="UP000235786"/>
    </source>
</evidence>
<organism evidence="2 3">
    <name type="scientific">Hyaloscypha variabilis (strain UAMH 11265 / GT02V1 / F)</name>
    <name type="common">Meliniomyces variabilis</name>
    <dbReference type="NCBI Taxonomy" id="1149755"/>
    <lineage>
        <taxon>Eukaryota</taxon>
        <taxon>Fungi</taxon>
        <taxon>Dikarya</taxon>
        <taxon>Ascomycota</taxon>
        <taxon>Pezizomycotina</taxon>
        <taxon>Leotiomycetes</taxon>
        <taxon>Helotiales</taxon>
        <taxon>Hyaloscyphaceae</taxon>
        <taxon>Hyaloscypha</taxon>
        <taxon>Hyaloscypha variabilis</taxon>
    </lineage>
</organism>
<feature type="region of interest" description="Disordered" evidence="1">
    <location>
        <begin position="1340"/>
        <end position="1360"/>
    </location>
</feature>
<dbReference type="NCBIfam" id="NF047352">
    <property type="entry name" value="P_loop_sacsin"/>
    <property type="match status" value="1"/>
</dbReference>
<dbReference type="EMBL" id="KZ613937">
    <property type="protein sequence ID" value="PMD48990.1"/>
    <property type="molecule type" value="Genomic_DNA"/>
</dbReference>
<dbReference type="OrthoDB" id="1262810at2759"/>
<gene>
    <name evidence="2" type="ORF">L207DRAFT_505973</name>
</gene>